<sequence>MKPRIKNTHFTLTIIGWLQVVGGIAGLGLMAYLMLKTGTINGAILLMFLLGLGLYGFSIYSGKRLLTDGDKKTGIILSIINQVPQIIQWSLLGYALTYASGFQLAIGMANTGLSFGFSISSFKMAINSGGDFLFRVNFTAIVVIGVLANILAELKQENVEESPLVTSDEQSV</sequence>
<keyword evidence="1" id="KW-0472">Membrane</keyword>
<comment type="caution">
    <text evidence="2">The sequence shown here is derived from an EMBL/GenBank/DDBJ whole genome shotgun (WGS) entry which is preliminary data.</text>
</comment>
<feature type="transmembrane region" description="Helical" evidence="1">
    <location>
        <begin position="12"/>
        <end position="34"/>
    </location>
</feature>
<dbReference type="Proteomes" id="UP000391834">
    <property type="component" value="Unassembled WGS sequence"/>
</dbReference>
<reference evidence="2 3" key="1">
    <citation type="submission" date="2019-10" db="EMBL/GenBank/DDBJ databases">
        <title>Prolixibacter strains distinguished by the presence of nitrate reductase genes were adept at nitrate-dependent anaerobic corrosion of metallic iron and carbon steel.</title>
        <authorList>
            <person name="Iino T."/>
            <person name="Shono N."/>
            <person name="Ito K."/>
            <person name="Nakamura R."/>
            <person name="Sueoka K."/>
            <person name="Harayama S."/>
            <person name="Ohkuma M."/>
        </authorList>
    </citation>
    <scope>NUCLEOTIDE SEQUENCE [LARGE SCALE GENOMIC DNA]</scope>
    <source>
        <strain evidence="2 3">JCM 13498</strain>
    </source>
</reference>
<evidence type="ECO:0000313" key="2">
    <source>
        <dbReference type="EMBL" id="GET31571.1"/>
    </source>
</evidence>
<feature type="transmembrane region" description="Helical" evidence="1">
    <location>
        <begin position="132"/>
        <end position="152"/>
    </location>
</feature>
<name>A0A5M4AVJ0_9BACT</name>
<organism evidence="2 3">
    <name type="scientific">Prolixibacter bellariivorans</name>
    <dbReference type="NCBI Taxonomy" id="314319"/>
    <lineage>
        <taxon>Bacteria</taxon>
        <taxon>Pseudomonadati</taxon>
        <taxon>Bacteroidota</taxon>
        <taxon>Bacteroidia</taxon>
        <taxon>Marinilabiliales</taxon>
        <taxon>Prolixibacteraceae</taxon>
        <taxon>Prolixibacter</taxon>
    </lineage>
</organism>
<keyword evidence="1" id="KW-0812">Transmembrane</keyword>
<feature type="transmembrane region" description="Helical" evidence="1">
    <location>
        <begin position="40"/>
        <end position="62"/>
    </location>
</feature>
<dbReference type="EMBL" id="BLAX01000001">
    <property type="protein sequence ID" value="GET31571.1"/>
    <property type="molecule type" value="Genomic_DNA"/>
</dbReference>
<evidence type="ECO:0000256" key="1">
    <source>
        <dbReference type="SAM" id="Phobius"/>
    </source>
</evidence>
<dbReference type="AlphaFoldDB" id="A0A5M4AVJ0"/>
<evidence type="ECO:0000313" key="3">
    <source>
        <dbReference type="Proteomes" id="UP000391834"/>
    </source>
</evidence>
<keyword evidence="3" id="KW-1185">Reference proteome</keyword>
<gene>
    <name evidence="2" type="ORF">PbJCM13498_04340</name>
</gene>
<dbReference type="RefSeq" id="WP_025863806.1">
    <property type="nucleotide sequence ID" value="NZ_BLAX01000001.1"/>
</dbReference>
<dbReference type="OrthoDB" id="1448671at2"/>
<proteinExistence type="predicted"/>
<keyword evidence="1" id="KW-1133">Transmembrane helix</keyword>
<accession>A0A5M4AVJ0</accession>
<protein>
    <submittedName>
        <fullName evidence="2">Uncharacterized protein</fullName>
    </submittedName>
</protein>